<keyword evidence="3" id="KW-1185">Reference proteome</keyword>
<proteinExistence type="predicted"/>
<gene>
    <name evidence="2" type="ORF">RF55_12059</name>
</gene>
<feature type="region of interest" description="Disordered" evidence="1">
    <location>
        <begin position="22"/>
        <end position="64"/>
    </location>
</feature>
<sequence>MSRVETRSPVLGFHRRPPIRRLQSVEMAYMHRPPRDSTDKSVDINDERENLSSSSSGSWINTRKERECLSSSSGSWIHTREERECLPSSSPSSGSWIHTREEWYSMPELRFERSPDGESPLLPNVEDDVQPAAVRQHDEEQVAADDYVPEEEVDEEEEEEEVASSDGESIIIISDSLDDEYVDEINVFDPVRVELDFADGTDIILISDVDSILVVSTTLEPFICMTQLTIDMHPELITRCRNVKLSKYYEKREDFGPLNPAAFQTTPDSIDSDRREWYEFRLGRIDCRPLYVLFQIDKIP</sequence>
<evidence type="ECO:0000313" key="3">
    <source>
        <dbReference type="Proteomes" id="UP000036403"/>
    </source>
</evidence>
<reference evidence="2 3" key="1">
    <citation type="submission" date="2015-04" db="EMBL/GenBank/DDBJ databases">
        <title>Lasius niger genome sequencing.</title>
        <authorList>
            <person name="Konorov E.A."/>
            <person name="Nikitin M.A."/>
            <person name="Kirill M.V."/>
            <person name="Chang P."/>
        </authorList>
    </citation>
    <scope>NUCLEOTIDE SEQUENCE [LARGE SCALE GENOMIC DNA]</scope>
    <source>
        <tissue evidence="2">Whole</tissue>
    </source>
</reference>
<comment type="caution">
    <text evidence="2">The sequence shown here is derived from an EMBL/GenBank/DDBJ whole genome shotgun (WGS) entry which is preliminary data.</text>
</comment>
<evidence type="ECO:0000256" key="1">
    <source>
        <dbReference type="SAM" id="MobiDB-lite"/>
    </source>
</evidence>
<name>A0A0J7KDM5_LASNI</name>
<accession>A0A0J7KDM5</accession>
<dbReference type="Proteomes" id="UP000036403">
    <property type="component" value="Unassembled WGS sequence"/>
</dbReference>
<dbReference type="PaxDb" id="67767-A0A0J7KDM5"/>
<organism evidence="2 3">
    <name type="scientific">Lasius niger</name>
    <name type="common">Black garden ant</name>
    <dbReference type="NCBI Taxonomy" id="67767"/>
    <lineage>
        <taxon>Eukaryota</taxon>
        <taxon>Metazoa</taxon>
        <taxon>Ecdysozoa</taxon>
        <taxon>Arthropoda</taxon>
        <taxon>Hexapoda</taxon>
        <taxon>Insecta</taxon>
        <taxon>Pterygota</taxon>
        <taxon>Neoptera</taxon>
        <taxon>Endopterygota</taxon>
        <taxon>Hymenoptera</taxon>
        <taxon>Apocrita</taxon>
        <taxon>Aculeata</taxon>
        <taxon>Formicoidea</taxon>
        <taxon>Formicidae</taxon>
        <taxon>Formicinae</taxon>
        <taxon>Lasius</taxon>
        <taxon>Lasius</taxon>
    </lineage>
</organism>
<protein>
    <submittedName>
        <fullName evidence="2">Uncharacterized protein</fullName>
    </submittedName>
</protein>
<dbReference type="AlphaFoldDB" id="A0A0J7KDM5"/>
<dbReference type="EMBL" id="LBMM01009027">
    <property type="protein sequence ID" value="KMQ88452.1"/>
    <property type="molecule type" value="Genomic_DNA"/>
</dbReference>
<feature type="compositionally biased region" description="Basic and acidic residues" evidence="1">
    <location>
        <begin position="33"/>
        <end position="50"/>
    </location>
</feature>
<evidence type="ECO:0000313" key="2">
    <source>
        <dbReference type="EMBL" id="KMQ88452.1"/>
    </source>
</evidence>